<accession>A0ABV6IGM4</accession>
<keyword evidence="1" id="KW-0472">Membrane</keyword>
<dbReference type="RefSeq" id="WP_390213546.1">
    <property type="nucleotide sequence ID" value="NZ_JBHLXJ010000015.1"/>
</dbReference>
<feature type="transmembrane region" description="Helical" evidence="1">
    <location>
        <begin position="55"/>
        <end position="73"/>
    </location>
</feature>
<feature type="transmembrane region" description="Helical" evidence="1">
    <location>
        <begin position="531"/>
        <end position="548"/>
    </location>
</feature>
<feature type="transmembrane region" description="Helical" evidence="1">
    <location>
        <begin position="93"/>
        <end position="116"/>
    </location>
</feature>
<feature type="transmembrane region" description="Helical" evidence="1">
    <location>
        <begin position="369"/>
        <end position="393"/>
    </location>
</feature>
<keyword evidence="3" id="KW-1185">Reference proteome</keyword>
<feature type="transmembrane region" description="Helical" evidence="1">
    <location>
        <begin position="151"/>
        <end position="171"/>
    </location>
</feature>
<protein>
    <recommendedName>
        <fullName evidence="4">ABC transporter permease</fullName>
    </recommendedName>
</protein>
<feature type="transmembrane region" description="Helical" evidence="1">
    <location>
        <begin position="128"/>
        <end position="145"/>
    </location>
</feature>
<dbReference type="EMBL" id="JBHLXJ010000015">
    <property type="protein sequence ID" value="MFC0350994.1"/>
    <property type="molecule type" value="Genomic_DNA"/>
</dbReference>
<name>A0ABV6IGM4_9BURK</name>
<dbReference type="Proteomes" id="UP001589844">
    <property type="component" value="Unassembled WGS sequence"/>
</dbReference>
<feature type="transmembrane region" description="Helical" evidence="1">
    <location>
        <begin position="470"/>
        <end position="488"/>
    </location>
</feature>
<sequence>MMRDTSSLLVTRAVAATGSIASNTSNASRKMNFISHLHLIRVLCANEVRLRMRRISSLLAVIAMIVISWSMIVDPKTGSSLMSINHARVLYTSSALAMGSASLLSFVLAAISFYLVRGRIIEDIRSGIGAVIASTPVSNTLFLFSRWLGGVAYILLLIMVAMCSVMLLQVLRGDGTVQVLIYLQTYLLVLVPMIFSAVGAAILFDSTPFLMGKAGDVLYFFVWIFQISLVSKIDDLSGGFSYWLMWDFSGLVTTIFTLKTHLMTNSFSLGASSFDPAITPITLPAMMWTTDMILTRLGSAVIALSVVGLAIPLFHRFSPDKVKASHAKKRRSPLEMLNVWSRPLAKQVHPLFLWSAKASGMLGQVMSEVALSLVSAPFSILVLILVISISALINLSALPGLGLFAVAYWGVMMSDVSTRDYQSAMESMTAAGRGGADWRYIRHFMASVTLGLMFVGVIIFRLSFISPVQALALFVGILSMSAAANFLGKTSNTPKTFMSLYLFTLYLSTQAPKVPVIDIFGLNAAATMTNILQQFGVALVVGVAGLFYHRWKLS</sequence>
<feature type="transmembrane region" description="Helical" evidence="1">
    <location>
        <begin position="399"/>
        <end position="418"/>
    </location>
</feature>
<organism evidence="2 3">
    <name type="scientific">Undibacterium danionis</name>
    <dbReference type="NCBI Taxonomy" id="1812100"/>
    <lineage>
        <taxon>Bacteria</taxon>
        <taxon>Pseudomonadati</taxon>
        <taxon>Pseudomonadota</taxon>
        <taxon>Betaproteobacteria</taxon>
        <taxon>Burkholderiales</taxon>
        <taxon>Oxalobacteraceae</taxon>
        <taxon>Undibacterium</taxon>
    </lineage>
</organism>
<keyword evidence="1" id="KW-0812">Transmembrane</keyword>
<feature type="transmembrane region" description="Helical" evidence="1">
    <location>
        <begin position="210"/>
        <end position="230"/>
    </location>
</feature>
<evidence type="ECO:0000256" key="1">
    <source>
        <dbReference type="SAM" id="Phobius"/>
    </source>
</evidence>
<feature type="transmembrane region" description="Helical" evidence="1">
    <location>
        <begin position="443"/>
        <end position="464"/>
    </location>
</feature>
<feature type="transmembrane region" description="Helical" evidence="1">
    <location>
        <begin position="242"/>
        <end position="262"/>
    </location>
</feature>
<reference evidence="2 3" key="1">
    <citation type="submission" date="2024-09" db="EMBL/GenBank/DDBJ databases">
        <authorList>
            <person name="Sun Q."/>
            <person name="Mori K."/>
        </authorList>
    </citation>
    <scope>NUCLEOTIDE SEQUENCE [LARGE SCALE GENOMIC DNA]</scope>
    <source>
        <strain evidence="2 3">CCM 8677</strain>
    </source>
</reference>
<evidence type="ECO:0000313" key="2">
    <source>
        <dbReference type="EMBL" id="MFC0350994.1"/>
    </source>
</evidence>
<proteinExistence type="predicted"/>
<evidence type="ECO:0000313" key="3">
    <source>
        <dbReference type="Proteomes" id="UP001589844"/>
    </source>
</evidence>
<feature type="transmembrane region" description="Helical" evidence="1">
    <location>
        <begin position="500"/>
        <end position="525"/>
    </location>
</feature>
<feature type="transmembrane region" description="Helical" evidence="1">
    <location>
        <begin position="183"/>
        <end position="204"/>
    </location>
</feature>
<feature type="transmembrane region" description="Helical" evidence="1">
    <location>
        <begin position="293"/>
        <end position="314"/>
    </location>
</feature>
<evidence type="ECO:0008006" key="4">
    <source>
        <dbReference type="Google" id="ProtNLM"/>
    </source>
</evidence>
<comment type="caution">
    <text evidence="2">The sequence shown here is derived from an EMBL/GenBank/DDBJ whole genome shotgun (WGS) entry which is preliminary data.</text>
</comment>
<keyword evidence="1" id="KW-1133">Transmembrane helix</keyword>
<gene>
    <name evidence="2" type="ORF">ACFFJH_14345</name>
</gene>